<dbReference type="SMART" id="SM00089">
    <property type="entry name" value="PKD"/>
    <property type="match status" value="1"/>
</dbReference>
<name>A0ABS7Y184_9FLAO</name>
<proteinExistence type="predicted"/>
<accession>A0ABS7Y184</accession>
<evidence type="ECO:0000313" key="3">
    <source>
        <dbReference type="Proteomes" id="UP001198402"/>
    </source>
</evidence>
<dbReference type="PROSITE" id="PS50093">
    <property type="entry name" value="PKD"/>
    <property type="match status" value="1"/>
</dbReference>
<dbReference type="Pfam" id="PF13585">
    <property type="entry name" value="CHU_C"/>
    <property type="match status" value="1"/>
</dbReference>
<evidence type="ECO:0000313" key="2">
    <source>
        <dbReference type="EMBL" id="MCA0153684.1"/>
    </source>
</evidence>
<dbReference type="EMBL" id="JAIUJS010000005">
    <property type="protein sequence ID" value="MCA0153684.1"/>
    <property type="molecule type" value="Genomic_DNA"/>
</dbReference>
<feature type="domain" description="PKD" evidence="1">
    <location>
        <begin position="389"/>
        <end position="435"/>
    </location>
</feature>
<gene>
    <name evidence="2" type="ORF">LBV24_10690</name>
</gene>
<dbReference type="InterPro" id="IPR026341">
    <property type="entry name" value="T9SS_type_B"/>
</dbReference>
<dbReference type="Proteomes" id="UP001198402">
    <property type="component" value="Unassembled WGS sequence"/>
</dbReference>
<dbReference type="InterPro" id="IPR000601">
    <property type="entry name" value="PKD_dom"/>
</dbReference>
<evidence type="ECO:0000259" key="1">
    <source>
        <dbReference type="PROSITE" id="PS50093"/>
    </source>
</evidence>
<dbReference type="InterPro" id="IPR015943">
    <property type="entry name" value="WD40/YVTN_repeat-like_dom_sf"/>
</dbReference>
<sequence>MHCVLSQGEAANWYFGVNAGLNFSSGAPVLDLNGQLATNEGCGSISDANGDLLFYTDGISVWDKNHNQMANGFGLLGDPSSTQSGIIIPLPGSEIIYYIFTVDSSAGDHGFRYSVVDMSLNNGNGDITVKNEELLYPSTEKITAIKHANGIDYWVITHGWSSNEFLAYQISPQGINITPVISAVGTVHGTDNPNAFDQKIANTIGYLKVSPDGNRIASAKFGAESNVEIFSFNDNTGVVSNPISLNDQFYSSSSASGAYGLEFSPNGDLLYVSDKNFDFQTNEASSRLFQFDIRFNNANDIINSKTLLYEGGDELGGLQLALDGKIYVCNSGKTALDAINNPDTLGLGCDYEIGAVDLGGRLVTLGLPPFIQSLFNATFTINNSCLANETTFELVSAVDNASVLWDFGDGTTSSLQSPLHTYTSPGIYTVNVSASVAGQSLELTDEVIIYDIPIANTATDYYQCESHDGSGLTTFNLDTKIDEVMGTQDASVFSVLFFDSEENAISGQNPLDLNYDILDFQTVYARIQNNFNPSCYDITSFNLQVLDRPDIIEEETFYICEDESIVLTADAGFDAYSWSIGNLSSSIEISTAGTYTVEIFKNHNTTPSIACSTTKVFNVIQSGLPIIADVQVEEWQRQNSITVFTEGFGDYEYSLDNFIYQDSNEFSNLGFGDYTFFVRDKNGCGFVTQAVSILGYPKYFTPNSDSDNPFWTIKLPPDENDFEISIFDRYGKQLATLNASRSVWDGTYNGNLMPTSDYWFVLKRPSKNEIRTGHFTLKR</sequence>
<dbReference type="InterPro" id="IPR013783">
    <property type="entry name" value="Ig-like_fold"/>
</dbReference>
<dbReference type="InterPro" id="IPR022409">
    <property type="entry name" value="PKD/Chitinase_dom"/>
</dbReference>
<dbReference type="SUPFAM" id="SSF63829">
    <property type="entry name" value="Calcium-dependent phosphotriesterase"/>
    <property type="match status" value="1"/>
</dbReference>
<reference evidence="3" key="1">
    <citation type="submission" date="2023-07" db="EMBL/GenBank/DDBJ databases">
        <authorList>
            <person name="Yue Y."/>
        </authorList>
    </citation>
    <scope>NUCLEOTIDE SEQUENCE [LARGE SCALE GENOMIC DNA]</scope>
    <source>
        <strain evidence="3">2Y89</strain>
    </source>
</reference>
<dbReference type="SUPFAM" id="SSF49299">
    <property type="entry name" value="PKD domain"/>
    <property type="match status" value="1"/>
</dbReference>
<protein>
    <submittedName>
        <fullName evidence="2">T9SS type B sorting domain-containing protein</fullName>
    </submittedName>
</protein>
<organism evidence="2 3">
    <name type="scientific">Winogradskyella vincentii</name>
    <dbReference type="NCBI Taxonomy" id="2877122"/>
    <lineage>
        <taxon>Bacteria</taxon>
        <taxon>Pseudomonadati</taxon>
        <taxon>Bacteroidota</taxon>
        <taxon>Flavobacteriia</taxon>
        <taxon>Flavobacteriales</taxon>
        <taxon>Flavobacteriaceae</taxon>
        <taxon>Winogradskyella</taxon>
    </lineage>
</organism>
<dbReference type="RefSeq" id="WP_224478646.1">
    <property type="nucleotide sequence ID" value="NZ_JAIUJS010000005.1"/>
</dbReference>
<dbReference type="InterPro" id="IPR035986">
    <property type="entry name" value="PKD_dom_sf"/>
</dbReference>
<dbReference type="Gene3D" id="2.130.10.10">
    <property type="entry name" value="YVTN repeat-like/Quinoprotein amine dehydrogenase"/>
    <property type="match status" value="1"/>
</dbReference>
<comment type="caution">
    <text evidence="2">The sequence shown here is derived from an EMBL/GenBank/DDBJ whole genome shotgun (WGS) entry which is preliminary data.</text>
</comment>
<dbReference type="Gene3D" id="2.60.40.10">
    <property type="entry name" value="Immunoglobulins"/>
    <property type="match status" value="1"/>
</dbReference>
<dbReference type="Pfam" id="PF00801">
    <property type="entry name" value="PKD"/>
    <property type="match status" value="1"/>
</dbReference>
<dbReference type="NCBIfam" id="TIGR04131">
    <property type="entry name" value="Bac_Flav_CTERM"/>
    <property type="match status" value="1"/>
</dbReference>
<dbReference type="CDD" id="cd00146">
    <property type="entry name" value="PKD"/>
    <property type="match status" value="1"/>
</dbReference>
<keyword evidence="3" id="KW-1185">Reference proteome</keyword>